<dbReference type="Gene3D" id="3.30.160.670">
    <property type="match status" value="1"/>
</dbReference>
<proteinExistence type="predicted"/>
<dbReference type="PROSITE" id="PS51257">
    <property type="entry name" value="PROKAR_LIPOPROTEIN"/>
    <property type="match status" value="1"/>
</dbReference>
<evidence type="ECO:0000313" key="3">
    <source>
        <dbReference type="EMBL" id="MEA1081222.1"/>
    </source>
</evidence>
<keyword evidence="1" id="KW-0732">Signal</keyword>
<name>A0ABU5NZQ9_9GAMM</name>
<organism evidence="3 4">
    <name type="scientific">Marinobacter qingdaonensis</name>
    <dbReference type="NCBI Taxonomy" id="3108486"/>
    <lineage>
        <taxon>Bacteria</taxon>
        <taxon>Pseudomonadati</taxon>
        <taxon>Pseudomonadota</taxon>
        <taxon>Gammaproteobacteria</taxon>
        <taxon>Pseudomonadales</taxon>
        <taxon>Marinobacteraceae</taxon>
        <taxon>Marinobacter</taxon>
    </lineage>
</organism>
<protein>
    <submittedName>
        <fullName evidence="3">DUF4136 domain-containing protein</fullName>
    </submittedName>
</protein>
<evidence type="ECO:0000256" key="1">
    <source>
        <dbReference type="SAM" id="SignalP"/>
    </source>
</evidence>
<evidence type="ECO:0000259" key="2">
    <source>
        <dbReference type="Pfam" id="PF13590"/>
    </source>
</evidence>
<evidence type="ECO:0000313" key="4">
    <source>
        <dbReference type="Proteomes" id="UP001305746"/>
    </source>
</evidence>
<reference evidence="3 4" key="1">
    <citation type="submission" date="2023-12" db="EMBL/GenBank/DDBJ databases">
        <title>Marinobacter qingdaonensis sp. nov., isolated from the intertidal sediment of Qingdao, PR China.</title>
        <authorList>
            <person name="Li Y."/>
        </authorList>
    </citation>
    <scope>NUCLEOTIDE SEQUENCE [LARGE SCALE GENOMIC DNA]</scope>
    <source>
        <strain evidence="3 4">ASW11-75</strain>
    </source>
</reference>
<feature type="chain" id="PRO_5047495300" evidence="1">
    <location>
        <begin position="20"/>
        <end position="175"/>
    </location>
</feature>
<dbReference type="RefSeq" id="WP_322855690.1">
    <property type="nucleotide sequence ID" value="NZ_JAYDCJ010000003.1"/>
</dbReference>
<dbReference type="Proteomes" id="UP001305746">
    <property type="component" value="Unassembled WGS sequence"/>
</dbReference>
<dbReference type="Pfam" id="PF13590">
    <property type="entry name" value="DUF4136"/>
    <property type="match status" value="1"/>
</dbReference>
<comment type="caution">
    <text evidence="3">The sequence shown here is derived from an EMBL/GenBank/DDBJ whole genome shotgun (WGS) entry which is preliminary data.</text>
</comment>
<sequence>MRMFTLAVFVLALTGCASNVVTDYNSSAVFGNYATWAFAEGAGSGTVVSLDGRRVQSAIEREMKREALRKVAVDEADLLASWRIVEEERLEQIGVGLGFGLGRGNFGWGLASAPPVREVEEGKLVVELVDTELNEVVWRAASRRYLNENQSPEKRRELIDEVVAEMFSKYPPGLE</sequence>
<feature type="signal peptide" evidence="1">
    <location>
        <begin position="1"/>
        <end position="19"/>
    </location>
</feature>
<keyword evidence="4" id="KW-1185">Reference proteome</keyword>
<accession>A0ABU5NZQ9</accession>
<dbReference type="InterPro" id="IPR025411">
    <property type="entry name" value="DUF4136"/>
</dbReference>
<dbReference type="EMBL" id="JAYDCJ010000003">
    <property type="protein sequence ID" value="MEA1081222.1"/>
    <property type="molecule type" value="Genomic_DNA"/>
</dbReference>
<gene>
    <name evidence="3" type="ORF">U5822_11105</name>
</gene>
<feature type="domain" description="DUF4136" evidence="2">
    <location>
        <begin position="20"/>
        <end position="172"/>
    </location>
</feature>